<dbReference type="InterPro" id="IPR004358">
    <property type="entry name" value="Sig_transdc_His_kin-like_C"/>
</dbReference>
<dbReference type="GO" id="GO:0000155">
    <property type="term" value="F:phosphorelay sensor kinase activity"/>
    <property type="evidence" value="ECO:0007669"/>
    <property type="project" value="InterPro"/>
</dbReference>
<keyword evidence="5 11" id="KW-0418">Kinase</keyword>
<dbReference type="EMBL" id="CP061799">
    <property type="protein sequence ID" value="QTA83001.1"/>
    <property type="molecule type" value="Genomic_DNA"/>
</dbReference>
<dbReference type="InterPro" id="IPR005467">
    <property type="entry name" value="His_kinase_dom"/>
</dbReference>
<evidence type="ECO:0000256" key="5">
    <source>
        <dbReference type="ARBA" id="ARBA00022777"/>
    </source>
</evidence>
<gene>
    <name evidence="11" type="ORF">dnl_53940</name>
</gene>
<proteinExistence type="predicted"/>
<dbReference type="SUPFAM" id="SSF52172">
    <property type="entry name" value="CheY-like"/>
    <property type="match status" value="1"/>
</dbReference>
<comment type="catalytic activity">
    <reaction evidence="1">
        <text>ATP + protein L-histidine = ADP + protein N-phospho-L-histidine.</text>
        <dbReference type="EC" id="2.7.13.3"/>
    </reaction>
</comment>
<dbReference type="AlphaFoldDB" id="A0A975BCT0"/>
<dbReference type="PROSITE" id="PS50110">
    <property type="entry name" value="RESPONSE_REGULATORY"/>
    <property type="match status" value="1"/>
</dbReference>
<dbReference type="KEGG" id="dli:dnl_53940"/>
<evidence type="ECO:0000256" key="6">
    <source>
        <dbReference type="PROSITE-ProRule" id="PRU00169"/>
    </source>
</evidence>
<keyword evidence="12" id="KW-1185">Reference proteome</keyword>
<keyword evidence="4" id="KW-0808">Transferase</keyword>
<dbReference type="SMART" id="SM00387">
    <property type="entry name" value="HATPase_c"/>
    <property type="match status" value="1"/>
</dbReference>
<feature type="transmembrane region" description="Helical" evidence="8">
    <location>
        <begin position="344"/>
        <end position="364"/>
    </location>
</feature>
<feature type="transmembrane region" description="Helical" evidence="8">
    <location>
        <begin position="314"/>
        <end position="332"/>
    </location>
</feature>
<dbReference type="Gene3D" id="1.10.287.130">
    <property type="match status" value="1"/>
</dbReference>
<dbReference type="PANTHER" id="PTHR43047:SF72">
    <property type="entry name" value="OSMOSENSING HISTIDINE PROTEIN KINASE SLN1"/>
    <property type="match status" value="1"/>
</dbReference>
<dbReference type="SUPFAM" id="SSF47384">
    <property type="entry name" value="Homodimeric domain of signal transducing histidine kinase"/>
    <property type="match status" value="1"/>
</dbReference>
<dbReference type="GO" id="GO:0009927">
    <property type="term" value="F:histidine phosphotransfer kinase activity"/>
    <property type="evidence" value="ECO:0007669"/>
    <property type="project" value="TreeGrafter"/>
</dbReference>
<dbReference type="InterPro" id="IPR011006">
    <property type="entry name" value="CheY-like_superfamily"/>
</dbReference>
<dbReference type="PANTHER" id="PTHR43047">
    <property type="entry name" value="TWO-COMPONENT HISTIDINE PROTEIN KINASE"/>
    <property type="match status" value="1"/>
</dbReference>
<dbReference type="InterPro" id="IPR036097">
    <property type="entry name" value="HisK_dim/P_sf"/>
</dbReference>
<dbReference type="Proteomes" id="UP000663720">
    <property type="component" value="Chromosome"/>
</dbReference>
<reference evidence="11" key="1">
    <citation type="journal article" date="2021" name="Microb. Physiol.">
        <title>Proteogenomic Insights into the Physiology of Marine, Sulfate-Reducing, Filamentous Desulfonema limicola and Desulfonema magnum.</title>
        <authorList>
            <person name="Schnaars V."/>
            <person name="Wohlbrand L."/>
            <person name="Scheve S."/>
            <person name="Hinrichs C."/>
            <person name="Reinhardt R."/>
            <person name="Rabus R."/>
        </authorList>
    </citation>
    <scope>NUCLEOTIDE SEQUENCE</scope>
    <source>
        <strain evidence="11">5ac10</strain>
    </source>
</reference>
<dbReference type="PRINTS" id="PR00344">
    <property type="entry name" value="BCTRLSENSOR"/>
</dbReference>
<dbReference type="EC" id="2.7.13.3" evidence="2"/>
<dbReference type="SUPFAM" id="SSF55874">
    <property type="entry name" value="ATPase domain of HSP90 chaperone/DNA topoisomerase II/histidine kinase"/>
    <property type="match status" value="1"/>
</dbReference>
<keyword evidence="8" id="KW-1133">Transmembrane helix</keyword>
<dbReference type="InterPro" id="IPR003661">
    <property type="entry name" value="HisK_dim/P_dom"/>
</dbReference>
<dbReference type="SMART" id="SM01080">
    <property type="entry name" value="CHASE2"/>
    <property type="match status" value="1"/>
</dbReference>
<feature type="modified residue" description="4-aspartylphosphate" evidence="6">
    <location>
        <position position="724"/>
    </location>
</feature>
<keyword evidence="3 6" id="KW-0597">Phosphoprotein</keyword>
<accession>A0A975BCT0</accession>
<feature type="domain" description="Response regulatory" evidence="10">
    <location>
        <begin position="675"/>
        <end position="790"/>
    </location>
</feature>
<dbReference type="PROSITE" id="PS50109">
    <property type="entry name" value="HIS_KIN"/>
    <property type="match status" value="1"/>
</dbReference>
<organism evidence="11 12">
    <name type="scientific">Desulfonema limicola</name>
    <dbReference type="NCBI Taxonomy" id="45656"/>
    <lineage>
        <taxon>Bacteria</taxon>
        <taxon>Pseudomonadati</taxon>
        <taxon>Thermodesulfobacteriota</taxon>
        <taxon>Desulfobacteria</taxon>
        <taxon>Desulfobacterales</taxon>
        <taxon>Desulfococcaceae</taxon>
        <taxon>Desulfonema</taxon>
    </lineage>
</organism>
<dbReference type="SMART" id="SM00448">
    <property type="entry name" value="REC"/>
    <property type="match status" value="1"/>
</dbReference>
<protein>
    <recommendedName>
        <fullName evidence="2">histidine kinase</fullName>
        <ecNumber evidence="2">2.7.13.3</ecNumber>
    </recommendedName>
</protein>
<dbReference type="SMART" id="SM00388">
    <property type="entry name" value="HisKA"/>
    <property type="match status" value="1"/>
</dbReference>
<dbReference type="Gene3D" id="3.40.50.2300">
    <property type="match status" value="1"/>
</dbReference>
<evidence type="ECO:0000256" key="3">
    <source>
        <dbReference type="ARBA" id="ARBA00022553"/>
    </source>
</evidence>
<dbReference type="InterPro" id="IPR036890">
    <property type="entry name" value="HATPase_C_sf"/>
</dbReference>
<evidence type="ECO:0000313" key="11">
    <source>
        <dbReference type="EMBL" id="QTA83001.1"/>
    </source>
</evidence>
<dbReference type="Pfam" id="PF00512">
    <property type="entry name" value="HisKA"/>
    <property type="match status" value="1"/>
</dbReference>
<dbReference type="GO" id="GO:0005886">
    <property type="term" value="C:plasma membrane"/>
    <property type="evidence" value="ECO:0007669"/>
    <property type="project" value="TreeGrafter"/>
</dbReference>
<keyword evidence="8" id="KW-0472">Membrane</keyword>
<dbReference type="Pfam" id="PF00072">
    <property type="entry name" value="Response_reg"/>
    <property type="match status" value="1"/>
</dbReference>
<dbReference type="CDD" id="cd16922">
    <property type="entry name" value="HATPase_EvgS-ArcB-TorS-like"/>
    <property type="match status" value="1"/>
</dbReference>
<evidence type="ECO:0000256" key="1">
    <source>
        <dbReference type="ARBA" id="ARBA00000085"/>
    </source>
</evidence>
<evidence type="ECO:0000259" key="9">
    <source>
        <dbReference type="PROSITE" id="PS50109"/>
    </source>
</evidence>
<evidence type="ECO:0000313" key="12">
    <source>
        <dbReference type="Proteomes" id="UP000663720"/>
    </source>
</evidence>
<name>A0A975BCT0_9BACT</name>
<keyword evidence="8" id="KW-0812">Transmembrane</keyword>
<keyword evidence="7" id="KW-0175">Coiled coil</keyword>
<sequence>MNKTISKKYDIIIVIFLFLTALPAEYFEIFSLIENQTIFFRHGIRSNIYNGKKMSFPYDKIVLVTIDEVFFNEYGKSPLRRGDLAKIIKNLGELGAKIVCVDLLLDLPDAYGEDYLLAKVMNKNNSILASQALFDHNNKFVKIIYPAPVLNDVCLSGYVNLISQSSMATFLDRLKIYPEISKLDNGWPIAVQIASVYLGVKPEFKNKNLILGDIFIPVDHNNDIYIDFSTIPRCYKFIHQFAGISAFEFIDIAQSRPGERKELEDWIKDKIVIIGETSATSRDWFDTPVGMIYGPEIIAESVNTLLKGGPLRPAPVFIEIILGFLLFLSLILCTSRMNTPKFQLISAFFVFSGFIFLCTFVYAYKGLVISMTYNLTAGFAGYFVLTISNHMKDKKISMEERKNKEMAEKKQEVAEAANNAKSAFLAHMSHEIRTPLNSILGFTEVLEGRITDTKNKQYLSAISAGGRSLLSLINDILDLSKIDADRFELEHSAVRLNRIIDDIKLMFQQKIKEKGLAFDIVIGNDVPSVLIIDEIRLRQILVNLIGNAVKFTESGYIKLSIDTYNPLNNKETPDLMISIRDTGIGIPEEQKESIFNAFVQQKGQSNSQYGGTGLGLAITKRLVEMMGGEIYVQSTVGTGSLFYIVLKNIEKASIADIQEEKLSILPENIKFEKASILIAEDVKINRELIKGFLETYNFQIFEAENGQQAVRLAKKHHPDLILMDIRMPVMDGYEAIKILKSDINLNHIPIIAVTASHIKNELNDIEKMCEAYLIKPVRKSHLVEALAKKLNHSVISDLSLNKEMVYSANPGQKSFSETNTIVKLKNLHKILDEQYIKKWQEISSVMFLDNIEEFGTIMQAMGKEYNYHPLLLWGKRLKKQAQMIDMDSLPKTLNYFPEIIKELKMVLLE</sequence>
<dbReference type="CDD" id="cd00082">
    <property type="entry name" value="HisKA"/>
    <property type="match status" value="1"/>
</dbReference>
<evidence type="ECO:0000256" key="7">
    <source>
        <dbReference type="SAM" id="Coils"/>
    </source>
</evidence>
<evidence type="ECO:0000259" key="10">
    <source>
        <dbReference type="PROSITE" id="PS50110"/>
    </source>
</evidence>
<dbReference type="InterPro" id="IPR003594">
    <property type="entry name" value="HATPase_dom"/>
</dbReference>
<dbReference type="RefSeq" id="WP_207688854.1">
    <property type="nucleotide sequence ID" value="NZ_CP061799.1"/>
</dbReference>
<dbReference type="Pfam" id="PF05226">
    <property type="entry name" value="CHASE2"/>
    <property type="match status" value="1"/>
</dbReference>
<dbReference type="Pfam" id="PF02518">
    <property type="entry name" value="HATPase_c"/>
    <property type="match status" value="1"/>
</dbReference>
<evidence type="ECO:0000256" key="8">
    <source>
        <dbReference type="SAM" id="Phobius"/>
    </source>
</evidence>
<dbReference type="InterPro" id="IPR001789">
    <property type="entry name" value="Sig_transdc_resp-reg_receiver"/>
</dbReference>
<dbReference type="FunFam" id="3.30.565.10:FF:000010">
    <property type="entry name" value="Sensor histidine kinase RcsC"/>
    <property type="match status" value="1"/>
</dbReference>
<evidence type="ECO:0000256" key="4">
    <source>
        <dbReference type="ARBA" id="ARBA00022679"/>
    </source>
</evidence>
<dbReference type="InterPro" id="IPR007890">
    <property type="entry name" value="CHASE2"/>
</dbReference>
<dbReference type="Gene3D" id="3.30.565.10">
    <property type="entry name" value="Histidine kinase-like ATPase, C-terminal domain"/>
    <property type="match status" value="1"/>
</dbReference>
<evidence type="ECO:0000256" key="2">
    <source>
        <dbReference type="ARBA" id="ARBA00012438"/>
    </source>
</evidence>
<feature type="domain" description="Histidine kinase" evidence="9">
    <location>
        <begin position="427"/>
        <end position="650"/>
    </location>
</feature>
<feature type="coiled-coil region" evidence="7">
    <location>
        <begin position="396"/>
        <end position="423"/>
    </location>
</feature>